<protein>
    <submittedName>
        <fullName evidence="1">Uncharacterized protein</fullName>
    </submittedName>
</protein>
<gene>
    <name evidence="1" type="ORF">C0J00_08540</name>
</gene>
<dbReference type="AlphaFoldDB" id="A0A2L0D5P4"/>
<name>A0A2L0D5P4_9STRE</name>
<dbReference type="KEGG" id="splr:C0J00_08540"/>
<evidence type="ECO:0000313" key="1">
    <source>
        <dbReference type="EMBL" id="AUW97146.1"/>
    </source>
</evidence>
<reference evidence="1 2" key="2">
    <citation type="submission" date="2018-02" db="EMBL/GenBank/DDBJ databases">
        <title>Whole genome sequencing analysis of Streptococcus pluranimalium isolated from cattle infected mastitis in China.</title>
        <authorList>
            <person name="Zhang J.-R."/>
            <person name="Hu G.-Z."/>
        </authorList>
    </citation>
    <scope>NUCLEOTIDE SEQUENCE [LARGE SCALE GENOMIC DNA]</scope>
    <source>
        <strain evidence="1 2">TH11417</strain>
    </source>
</reference>
<dbReference type="OrthoDB" id="2227349at2"/>
<dbReference type="GeneID" id="98393951"/>
<dbReference type="EMBL" id="CP025536">
    <property type="protein sequence ID" value="AUW97146.1"/>
    <property type="molecule type" value="Genomic_DNA"/>
</dbReference>
<evidence type="ECO:0000313" key="2">
    <source>
        <dbReference type="Proteomes" id="UP000238956"/>
    </source>
</evidence>
<dbReference type="Proteomes" id="UP000238956">
    <property type="component" value="Chromosome"/>
</dbReference>
<sequence length="85" mass="9976">MLHFPGVSEEDFDFEAEWLVRAIDDVQKKILFSGQGRNGDLELELNFQDNIKQFEHFSVGELIHLPKEIFIVSEIAPYQPKYECF</sequence>
<accession>A0A2L0D5P4</accession>
<reference evidence="1 2" key="1">
    <citation type="submission" date="2017-12" db="EMBL/GenBank/DDBJ databases">
        <authorList>
            <person name="Hurst M.R.H."/>
        </authorList>
    </citation>
    <scope>NUCLEOTIDE SEQUENCE [LARGE SCALE GENOMIC DNA]</scope>
    <source>
        <strain evidence="1 2">TH11417</strain>
    </source>
</reference>
<proteinExistence type="predicted"/>
<dbReference type="RefSeq" id="WP_000902211.1">
    <property type="nucleotide sequence ID" value="NZ_CP025536.1"/>
</dbReference>
<organism evidence="1 2">
    <name type="scientific">Streptococcus pluranimalium</name>
    <dbReference type="NCBI Taxonomy" id="82348"/>
    <lineage>
        <taxon>Bacteria</taxon>
        <taxon>Bacillati</taxon>
        <taxon>Bacillota</taxon>
        <taxon>Bacilli</taxon>
        <taxon>Lactobacillales</taxon>
        <taxon>Streptococcaceae</taxon>
        <taxon>Streptococcus</taxon>
    </lineage>
</organism>
<keyword evidence="2" id="KW-1185">Reference proteome</keyword>